<gene>
    <name evidence="2" type="ORF">POCULU_LOCUS4711</name>
</gene>
<evidence type="ECO:0000256" key="1">
    <source>
        <dbReference type="SAM" id="Phobius"/>
    </source>
</evidence>
<proteinExistence type="predicted"/>
<keyword evidence="1" id="KW-1133">Transmembrane helix</keyword>
<feature type="transmembrane region" description="Helical" evidence="1">
    <location>
        <begin position="106"/>
        <end position="125"/>
    </location>
</feature>
<dbReference type="Proteomes" id="UP000789572">
    <property type="component" value="Unassembled WGS sequence"/>
</dbReference>
<dbReference type="AlphaFoldDB" id="A0A9N9FMJ8"/>
<accession>A0A9N9FMJ8</accession>
<dbReference type="OrthoDB" id="2353926at2759"/>
<organism evidence="2 3">
    <name type="scientific">Paraglomus occultum</name>
    <dbReference type="NCBI Taxonomy" id="144539"/>
    <lineage>
        <taxon>Eukaryota</taxon>
        <taxon>Fungi</taxon>
        <taxon>Fungi incertae sedis</taxon>
        <taxon>Mucoromycota</taxon>
        <taxon>Glomeromycotina</taxon>
        <taxon>Glomeromycetes</taxon>
        <taxon>Paraglomerales</taxon>
        <taxon>Paraglomeraceae</taxon>
        <taxon>Paraglomus</taxon>
    </lineage>
</organism>
<keyword evidence="1" id="KW-0472">Membrane</keyword>
<dbReference type="EMBL" id="CAJVPJ010000632">
    <property type="protein sequence ID" value="CAG8544688.1"/>
    <property type="molecule type" value="Genomic_DNA"/>
</dbReference>
<name>A0A9N9FMJ8_9GLOM</name>
<evidence type="ECO:0000313" key="3">
    <source>
        <dbReference type="Proteomes" id="UP000789572"/>
    </source>
</evidence>
<reference evidence="2" key="1">
    <citation type="submission" date="2021-06" db="EMBL/GenBank/DDBJ databases">
        <authorList>
            <person name="Kallberg Y."/>
            <person name="Tangrot J."/>
            <person name="Rosling A."/>
        </authorList>
    </citation>
    <scope>NUCLEOTIDE SEQUENCE</scope>
    <source>
        <strain evidence="2">IA702</strain>
    </source>
</reference>
<evidence type="ECO:0000313" key="2">
    <source>
        <dbReference type="EMBL" id="CAG8544688.1"/>
    </source>
</evidence>
<keyword evidence="3" id="KW-1185">Reference proteome</keyword>
<comment type="caution">
    <text evidence="2">The sequence shown here is derived from an EMBL/GenBank/DDBJ whole genome shotgun (WGS) entry which is preliminary data.</text>
</comment>
<keyword evidence="1" id="KW-0812">Transmembrane</keyword>
<sequence length="137" mass="14817">MSSNGFYSYVRPSTLHIIQGAINVAEGVALSCHPDLAIQSSVTSQIGQVQTAYRLLGIPMIALGHYHIVASTNDDEKFMKNSVLNRLLVCGLTGLLKYMGNDVPKVILYATIVDAVFALGSYAVADQAARPRHPRND</sequence>
<protein>
    <submittedName>
        <fullName evidence="2">5932_t:CDS:1</fullName>
    </submittedName>
</protein>